<dbReference type="EMBL" id="FTPS01000001">
    <property type="protein sequence ID" value="SIT78977.1"/>
    <property type="molecule type" value="Genomic_DNA"/>
</dbReference>
<dbReference type="AlphaFoldDB" id="A0A1R3WM37"/>
<protein>
    <submittedName>
        <fullName evidence="2">Tetratricopeptide repeat-containing protein</fullName>
    </submittedName>
</protein>
<feature type="chain" id="PRO_5013045745" evidence="1">
    <location>
        <begin position="32"/>
        <end position="202"/>
    </location>
</feature>
<accession>A0A1R3WM37</accession>
<name>A0A1R3WM37_9RHOB</name>
<sequence>MFRRDRGGNRRVGRLAWPLLTLCLAASGCGAGFFPGNAGRFADTGPFAPGTDPKGAAVDGVTVGNRLMAAGEHELALRAFTRAALDQGMTAEITGGLGTANLGLGRLGQAEPLLRRAVEMEPDWPEAWNNLGVLLMERGATGEAALTLRKAYALDSGRTDSIRENLRLALAKRDASDKTGPEAAGYILMRQGSSQYRISRAP</sequence>
<dbReference type="Proteomes" id="UP000192455">
    <property type="component" value="Unassembled WGS sequence"/>
</dbReference>
<dbReference type="SUPFAM" id="SSF48452">
    <property type="entry name" value="TPR-like"/>
    <property type="match status" value="1"/>
</dbReference>
<evidence type="ECO:0000256" key="1">
    <source>
        <dbReference type="SAM" id="SignalP"/>
    </source>
</evidence>
<feature type="signal peptide" evidence="1">
    <location>
        <begin position="1"/>
        <end position="31"/>
    </location>
</feature>
<dbReference type="Gene3D" id="1.25.40.10">
    <property type="entry name" value="Tetratricopeptide repeat domain"/>
    <property type="match status" value="1"/>
</dbReference>
<evidence type="ECO:0000313" key="3">
    <source>
        <dbReference type="Proteomes" id="UP000192455"/>
    </source>
</evidence>
<keyword evidence="3" id="KW-1185">Reference proteome</keyword>
<dbReference type="SMART" id="SM00028">
    <property type="entry name" value="TPR"/>
    <property type="match status" value="2"/>
</dbReference>
<dbReference type="InterPro" id="IPR011990">
    <property type="entry name" value="TPR-like_helical_dom_sf"/>
</dbReference>
<keyword evidence="1" id="KW-0732">Signal</keyword>
<organism evidence="2 3">
    <name type="scientific">Pontibaca methylaminivorans</name>
    <dbReference type="NCBI Taxonomy" id="515897"/>
    <lineage>
        <taxon>Bacteria</taxon>
        <taxon>Pseudomonadati</taxon>
        <taxon>Pseudomonadota</taxon>
        <taxon>Alphaproteobacteria</taxon>
        <taxon>Rhodobacterales</taxon>
        <taxon>Roseobacteraceae</taxon>
        <taxon>Pontibaca</taxon>
    </lineage>
</organism>
<dbReference type="STRING" id="515897.SAMN05421849_1049"/>
<proteinExistence type="predicted"/>
<gene>
    <name evidence="2" type="ORF">SAMN05421849_1049</name>
</gene>
<dbReference type="OrthoDB" id="495305at2"/>
<dbReference type="InterPro" id="IPR019734">
    <property type="entry name" value="TPR_rpt"/>
</dbReference>
<evidence type="ECO:0000313" key="2">
    <source>
        <dbReference type="EMBL" id="SIT78977.1"/>
    </source>
</evidence>
<reference evidence="2 3" key="1">
    <citation type="submission" date="2017-01" db="EMBL/GenBank/DDBJ databases">
        <authorList>
            <person name="Mah S.A."/>
            <person name="Swanson W.J."/>
            <person name="Moy G.W."/>
            <person name="Vacquier V.D."/>
        </authorList>
    </citation>
    <scope>NUCLEOTIDE SEQUENCE [LARGE SCALE GENOMIC DNA]</scope>
    <source>
        <strain evidence="2 3">DSM 21219</strain>
    </source>
</reference>
<dbReference type="Pfam" id="PF13432">
    <property type="entry name" value="TPR_16"/>
    <property type="match status" value="1"/>
</dbReference>
<dbReference type="PROSITE" id="PS51257">
    <property type="entry name" value="PROKAR_LIPOPROTEIN"/>
    <property type="match status" value="1"/>
</dbReference>